<feature type="compositionally biased region" description="Acidic residues" evidence="1">
    <location>
        <begin position="1"/>
        <end position="12"/>
    </location>
</feature>
<evidence type="ECO:0000259" key="2">
    <source>
        <dbReference type="Pfam" id="PF24035"/>
    </source>
</evidence>
<evidence type="ECO:0000256" key="1">
    <source>
        <dbReference type="SAM" id="MobiDB-lite"/>
    </source>
</evidence>
<dbReference type="EMBL" id="JABUQZ010000001">
    <property type="protein sequence ID" value="NUC72937.1"/>
    <property type="molecule type" value="Genomic_DNA"/>
</dbReference>
<evidence type="ECO:0000313" key="4">
    <source>
        <dbReference type="Proteomes" id="UP001016761"/>
    </source>
</evidence>
<evidence type="ECO:0000313" key="3">
    <source>
        <dbReference type="EMBL" id="NUC72937.1"/>
    </source>
</evidence>
<accession>A0ABX2L9Q7</accession>
<dbReference type="InterPro" id="IPR055768">
    <property type="entry name" value="DUF7344"/>
</dbReference>
<feature type="domain" description="DUF7344" evidence="2">
    <location>
        <begin position="36"/>
        <end position="114"/>
    </location>
</feature>
<keyword evidence="4" id="KW-1185">Reference proteome</keyword>
<organism evidence="3 4">
    <name type="scientific">Haloterrigena gelatinilytica</name>
    <dbReference type="NCBI Taxonomy" id="2741724"/>
    <lineage>
        <taxon>Archaea</taxon>
        <taxon>Methanobacteriati</taxon>
        <taxon>Methanobacteriota</taxon>
        <taxon>Stenosarchaea group</taxon>
        <taxon>Halobacteria</taxon>
        <taxon>Halobacteriales</taxon>
        <taxon>Natrialbaceae</taxon>
        <taxon>Haloterrigena</taxon>
    </lineage>
</organism>
<feature type="region of interest" description="Disordered" evidence="1">
    <location>
        <begin position="1"/>
        <end position="24"/>
    </location>
</feature>
<comment type="caution">
    <text evidence="3">The sequence shown here is derived from an EMBL/GenBank/DDBJ whole genome shotgun (WGS) entry which is preliminary data.</text>
</comment>
<sequence length="150" mass="16944">MVDDSEWDDEVDASSSSSSTEERHLPEAILELDHVYEALGHPRRRYLCYTLLEDTEWSLTDLAAKIAAWETDTPEHAVTELQRERVYVSLYHAHVPKLVDENVIAFDDATETITAARNAKQVLTALRGMGASLDSNQETHARGDMDDEEQ</sequence>
<protein>
    <recommendedName>
        <fullName evidence="2">DUF7344 domain-containing protein</fullName>
    </recommendedName>
</protein>
<dbReference type="Pfam" id="PF24035">
    <property type="entry name" value="DUF7344"/>
    <property type="match status" value="1"/>
</dbReference>
<gene>
    <name evidence="3" type="ORF">HTZ84_11545</name>
</gene>
<proteinExistence type="predicted"/>
<dbReference type="Proteomes" id="UP001016761">
    <property type="component" value="Unassembled WGS sequence"/>
</dbReference>
<reference evidence="3 4" key="1">
    <citation type="submission" date="2020-06" db="EMBL/GenBank/DDBJ databases">
        <title>Haloterrigena sp. nov., an extremely halophilic archaeon isolated from a saline sediment.</title>
        <authorList>
            <person name="Liu B.-B."/>
        </authorList>
    </citation>
    <scope>NUCLEOTIDE SEQUENCE [LARGE SCALE GENOMIC DNA]</scope>
    <source>
        <strain evidence="3 4">SYSU A558-1</strain>
    </source>
</reference>
<name>A0ABX2L9Q7_9EURY</name>
<dbReference type="RefSeq" id="WP_174680817.1">
    <property type="nucleotide sequence ID" value="NZ_JABUQZ010000001.1"/>
</dbReference>